<dbReference type="Proteomes" id="UP000706151">
    <property type="component" value="Unassembled WGS sequence"/>
</dbReference>
<dbReference type="Pfam" id="PF21217">
    <property type="entry name" value="PaaA2"/>
    <property type="match status" value="1"/>
</dbReference>
<evidence type="ECO:0000259" key="2">
    <source>
        <dbReference type="Pfam" id="PF21217"/>
    </source>
</evidence>
<dbReference type="AlphaFoldDB" id="A0A935T5M3"/>
<feature type="domain" description="Stability determinant" evidence="2">
    <location>
        <begin position="104"/>
        <end position="134"/>
    </location>
</feature>
<dbReference type="InterPro" id="IPR048851">
    <property type="entry name" value="PaaA2_dom"/>
</dbReference>
<comment type="caution">
    <text evidence="3">The sequence shown here is derived from an EMBL/GenBank/DDBJ whole genome shotgun (WGS) entry which is preliminary data.</text>
</comment>
<gene>
    <name evidence="3" type="ORF">IPK02_01330</name>
</gene>
<feature type="compositionally biased region" description="Polar residues" evidence="1">
    <location>
        <begin position="81"/>
        <end position="90"/>
    </location>
</feature>
<proteinExistence type="predicted"/>
<accession>A0A935T5M3</accession>
<evidence type="ECO:0000313" key="4">
    <source>
        <dbReference type="Proteomes" id="UP000706151"/>
    </source>
</evidence>
<evidence type="ECO:0000256" key="1">
    <source>
        <dbReference type="SAM" id="MobiDB-lite"/>
    </source>
</evidence>
<reference evidence="3 4" key="1">
    <citation type="submission" date="2020-10" db="EMBL/GenBank/DDBJ databases">
        <title>Connecting structure to function with the recovery of over 1000 high-quality activated sludge metagenome-assembled genomes encoding full-length rRNA genes using long-read sequencing.</title>
        <authorList>
            <person name="Singleton C.M."/>
            <person name="Petriglieri F."/>
            <person name="Kristensen J.M."/>
            <person name="Kirkegaard R.H."/>
            <person name="Michaelsen T.Y."/>
            <person name="Andersen M.H."/>
            <person name="Karst S.M."/>
            <person name="Dueholm M.S."/>
            <person name="Nielsen P.H."/>
            <person name="Albertsen M."/>
        </authorList>
    </citation>
    <scope>NUCLEOTIDE SEQUENCE [LARGE SCALE GENOMIC DNA]</scope>
    <source>
        <strain evidence="3">Fred_18-Q3-R57-64_BAT3C.720</strain>
    </source>
</reference>
<feature type="region of interest" description="Disordered" evidence="1">
    <location>
        <begin position="81"/>
        <end position="100"/>
    </location>
</feature>
<name>A0A935T5M3_9PROT</name>
<sequence length="145" mass="15755">MRSMTLEQLRATVSAGGVVEVTLKGHGGGFFLEIATRSGHDAILSKARSTEPRRFGNPTSALVVLRDLGIAVAQLDATDWNPDQKNMSQSRQDRAQAMREAHEAAAYTRWVAAELQASIDDPRPSIPHEEVMAEMDADLAAWPSA</sequence>
<dbReference type="EMBL" id="JADJOT010000002">
    <property type="protein sequence ID" value="MBK7952701.1"/>
    <property type="molecule type" value="Genomic_DNA"/>
</dbReference>
<evidence type="ECO:0000313" key="3">
    <source>
        <dbReference type="EMBL" id="MBK7952701.1"/>
    </source>
</evidence>
<protein>
    <recommendedName>
        <fullName evidence="2">Stability determinant domain-containing protein</fullName>
    </recommendedName>
</protein>
<dbReference type="Gene3D" id="6.20.450.20">
    <property type="match status" value="1"/>
</dbReference>
<organism evidence="3 4">
    <name type="scientific">Candidatus Accumulibacter affinis</name>
    <dbReference type="NCBI Taxonomy" id="2954384"/>
    <lineage>
        <taxon>Bacteria</taxon>
        <taxon>Pseudomonadati</taxon>
        <taxon>Pseudomonadota</taxon>
        <taxon>Betaproteobacteria</taxon>
        <taxon>Candidatus Accumulibacter</taxon>
    </lineage>
</organism>
<feature type="compositionally biased region" description="Basic and acidic residues" evidence="1">
    <location>
        <begin position="91"/>
        <end position="100"/>
    </location>
</feature>